<dbReference type="InterPro" id="IPR011130">
    <property type="entry name" value="SecA_preprotein_X-link_dom"/>
</dbReference>
<dbReference type="SMART" id="SM00957">
    <property type="entry name" value="SecA_DEAD"/>
    <property type="match status" value="1"/>
</dbReference>
<evidence type="ECO:0000256" key="8">
    <source>
        <dbReference type="ARBA" id="ARBA00023136"/>
    </source>
</evidence>
<evidence type="ECO:0000313" key="12">
    <source>
        <dbReference type="Proteomes" id="UP001430306"/>
    </source>
</evidence>
<dbReference type="RefSeq" id="WP_230274119.1">
    <property type="nucleotide sequence ID" value="NZ_JAJKFW010000023.1"/>
</dbReference>
<dbReference type="InterPro" id="IPR044722">
    <property type="entry name" value="SecA_SF2_C"/>
</dbReference>
<dbReference type="PANTHER" id="PTHR30612">
    <property type="entry name" value="SECA INNER MEMBRANE COMPONENT OF SEC PROTEIN SECRETION SYSTEM"/>
    <property type="match status" value="1"/>
</dbReference>
<accession>A0ABS8NI05</accession>
<organism evidence="11 12">
    <name type="scientific">Rhodopirellula halodulae</name>
    <dbReference type="NCBI Taxonomy" id="2894198"/>
    <lineage>
        <taxon>Bacteria</taxon>
        <taxon>Pseudomonadati</taxon>
        <taxon>Planctomycetota</taxon>
        <taxon>Planctomycetia</taxon>
        <taxon>Pirellulales</taxon>
        <taxon>Pirellulaceae</taxon>
        <taxon>Rhodopirellula</taxon>
    </lineage>
</organism>
<protein>
    <submittedName>
        <fullName evidence="11">Preprotein translocase subunit SecA</fullName>
    </submittedName>
</protein>
<keyword evidence="6" id="KW-1278">Translocase</keyword>
<evidence type="ECO:0000256" key="1">
    <source>
        <dbReference type="ARBA" id="ARBA00022448"/>
    </source>
</evidence>
<evidence type="ECO:0000259" key="9">
    <source>
        <dbReference type="PROSITE" id="PS51192"/>
    </source>
</evidence>
<dbReference type="CDD" id="cd18803">
    <property type="entry name" value="SF2_C_secA"/>
    <property type="match status" value="1"/>
</dbReference>
<keyword evidence="2" id="KW-1003">Cell membrane</keyword>
<evidence type="ECO:0000256" key="6">
    <source>
        <dbReference type="ARBA" id="ARBA00022967"/>
    </source>
</evidence>
<keyword evidence="7" id="KW-0811">Translocation</keyword>
<dbReference type="InterPro" id="IPR011115">
    <property type="entry name" value="SecA_DEAD"/>
</dbReference>
<keyword evidence="5" id="KW-0653">Protein transport</keyword>
<keyword evidence="4" id="KW-0067">ATP-binding</keyword>
<feature type="domain" description="SecA family profile" evidence="10">
    <location>
        <begin position="9"/>
        <end position="613"/>
    </location>
</feature>
<reference evidence="11" key="1">
    <citation type="submission" date="2021-11" db="EMBL/GenBank/DDBJ databases">
        <title>Genome sequence.</title>
        <authorList>
            <person name="Sun Q."/>
        </authorList>
    </citation>
    <scope>NUCLEOTIDE SEQUENCE</scope>
    <source>
        <strain evidence="11">JC740</strain>
    </source>
</reference>
<dbReference type="SMART" id="SM00958">
    <property type="entry name" value="SecA_PP_bind"/>
    <property type="match status" value="1"/>
</dbReference>
<feature type="domain" description="Helicase ATP-binding" evidence="9">
    <location>
        <begin position="111"/>
        <end position="289"/>
    </location>
</feature>
<evidence type="ECO:0000256" key="4">
    <source>
        <dbReference type="ARBA" id="ARBA00022840"/>
    </source>
</evidence>
<dbReference type="Gene3D" id="3.90.1440.10">
    <property type="entry name" value="SecA, preprotein cross-linking domain"/>
    <property type="match status" value="1"/>
</dbReference>
<dbReference type="Proteomes" id="UP001430306">
    <property type="component" value="Unassembled WGS sequence"/>
</dbReference>
<dbReference type="PROSITE" id="PS51196">
    <property type="entry name" value="SECA_MOTOR_DEAD"/>
    <property type="match status" value="1"/>
</dbReference>
<sequence length="673" mass="73682">MMASLTQSWFPQFKRVAFGSQPKEFTIDDLLVQIHSRGQRWRSASDEDLAGGLSNIRYDWLRRNASDSGSSVTEIWRTCLIDSVAIASEAIRRTHKIELFEVQLRAGLIVSSGIANGRGGVAEMQTGEGKTFAMFVAAVIAAIPGRGVHLATPSAYLAARDHQQLELTWNLLQLTSGCLPEDASAEQTRAAYRADVTYGPGHAFGFDYLKDQLALGTKMRRRPGASLLSRLQMDAQADTQLQRGLAVALIDEIDHVLIDDALSPLLLSGTHPGEVDDAEVHRRAIPIASELKETRDFRCVAKRVELNSDGLDRVYQSVDAVSDASLHRPWHEYIELALQAQHLLHRDADYVVESDEVRIVDPSTGRIYEDRTWSGGLQQAVEAKEGLPIRRESEALAKITRQRFYRSYDYLAGVTGTASDCRDELRTVYGLKVQTVNPRLPSQRVMLSPHVSPTQADKLRAIAAEARAMIDAGRSVLIGTLDIASSLAVSKELSKHGLQHELLNGLQTADEAEVVASAGQPGAITVATNIAGRGTDIGLHPTVREQGGLHVIVAEHHRSSRVDRQLIGRCARCGDPGSSRAFLSADDPMIRDSAPWLARALTRAIASGQTATQPKTTLPVEEQIQSIQRHHAKRAAVARQQLLAADERDCVLVRKAQSNRNANVQLHAMDAAI</sequence>
<evidence type="ECO:0000259" key="10">
    <source>
        <dbReference type="PROSITE" id="PS51196"/>
    </source>
</evidence>
<dbReference type="SUPFAM" id="SSF81767">
    <property type="entry name" value="Pre-protein crosslinking domain of SecA"/>
    <property type="match status" value="1"/>
</dbReference>
<dbReference type="Pfam" id="PF01043">
    <property type="entry name" value="SecA_PP_bind"/>
    <property type="match status" value="1"/>
</dbReference>
<dbReference type="InterPro" id="IPR014018">
    <property type="entry name" value="SecA_motor_DEAD"/>
</dbReference>
<keyword evidence="1" id="KW-0813">Transport</keyword>
<evidence type="ECO:0000256" key="3">
    <source>
        <dbReference type="ARBA" id="ARBA00022741"/>
    </source>
</evidence>
<dbReference type="PROSITE" id="PS51192">
    <property type="entry name" value="HELICASE_ATP_BIND_1"/>
    <property type="match status" value="1"/>
</dbReference>
<dbReference type="InterPro" id="IPR014001">
    <property type="entry name" value="Helicase_ATP-bd"/>
</dbReference>
<dbReference type="Gene3D" id="3.40.50.300">
    <property type="entry name" value="P-loop containing nucleotide triphosphate hydrolases"/>
    <property type="match status" value="2"/>
</dbReference>
<dbReference type="PRINTS" id="PR00906">
    <property type="entry name" value="SECA"/>
</dbReference>
<keyword evidence="3" id="KW-0547">Nucleotide-binding</keyword>
<evidence type="ECO:0000313" key="11">
    <source>
        <dbReference type="EMBL" id="MCC9643186.1"/>
    </source>
</evidence>
<dbReference type="SUPFAM" id="SSF52540">
    <property type="entry name" value="P-loop containing nucleoside triphosphate hydrolases"/>
    <property type="match status" value="2"/>
</dbReference>
<name>A0ABS8NI05_9BACT</name>
<dbReference type="InterPro" id="IPR000185">
    <property type="entry name" value="SecA"/>
</dbReference>
<keyword evidence="8" id="KW-0472">Membrane</keyword>
<dbReference type="InterPro" id="IPR036670">
    <property type="entry name" value="SecA_X-link_sf"/>
</dbReference>
<evidence type="ECO:0000256" key="7">
    <source>
        <dbReference type="ARBA" id="ARBA00023010"/>
    </source>
</evidence>
<dbReference type="PANTHER" id="PTHR30612:SF0">
    <property type="entry name" value="CHLOROPLAST PROTEIN-TRANSPORTING ATPASE"/>
    <property type="match status" value="1"/>
</dbReference>
<dbReference type="Pfam" id="PF21090">
    <property type="entry name" value="P-loop_SecA"/>
    <property type="match status" value="2"/>
</dbReference>
<keyword evidence="12" id="KW-1185">Reference proteome</keyword>
<proteinExistence type="predicted"/>
<dbReference type="InterPro" id="IPR027417">
    <property type="entry name" value="P-loop_NTPase"/>
</dbReference>
<evidence type="ECO:0000256" key="5">
    <source>
        <dbReference type="ARBA" id="ARBA00022927"/>
    </source>
</evidence>
<gene>
    <name evidence="11" type="ORF">LOC71_12950</name>
</gene>
<comment type="caution">
    <text evidence="11">The sequence shown here is derived from an EMBL/GenBank/DDBJ whole genome shotgun (WGS) entry which is preliminary data.</text>
</comment>
<evidence type="ECO:0000256" key="2">
    <source>
        <dbReference type="ARBA" id="ARBA00022475"/>
    </source>
</evidence>
<dbReference type="Pfam" id="PF07517">
    <property type="entry name" value="SecA_DEAD"/>
    <property type="match status" value="1"/>
</dbReference>
<dbReference type="EMBL" id="JAJKFW010000023">
    <property type="protein sequence ID" value="MCC9643186.1"/>
    <property type="molecule type" value="Genomic_DNA"/>
</dbReference>